<dbReference type="Pfam" id="PF01171">
    <property type="entry name" value="ATP_bind_3"/>
    <property type="match status" value="1"/>
</dbReference>
<evidence type="ECO:0000256" key="6">
    <source>
        <dbReference type="ARBA" id="ARBA00022840"/>
    </source>
</evidence>
<dbReference type="GO" id="GO:0005524">
    <property type="term" value="F:ATP binding"/>
    <property type="evidence" value="ECO:0007669"/>
    <property type="project" value="UniProtKB-UniRule"/>
</dbReference>
<evidence type="ECO:0000256" key="5">
    <source>
        <dbReference type="ARBA" id="ARBA00022741"/>
    </source>
</evidence>
<evidence type="ECO:0000259" key="9">
    <source>
        <dbReference type="SMART" id="SM00977"/>
    </source>
</evidence>
<dbReference type="HAMAP" id="MF_01161">
    <property type="entry name" value="tRNA_Ile_lys_synt"/>
    <property type="match status" value="1"/>
</dbReference>
<evidence type="ECO:0000313" key="11">
    <source>
        <dbReference type="EMBL" id="SHH98987.1"/>
    </source>
</evidence>
<organism evidence="11 12">
    <name type="scientific">Leeuwenhoekiella palythoae</name>
    <dbReference type="NCBI Taxonomy" id="573501"/>
    <lineage>
        <taxon>Bacteria</taxon>
        <taxon>Pseudomonadati</taxon>
        <taxon>Bacteroidota</taxon>
        <taxon>Flavobacteriia</taxon>
        <taxon>Flavobacteriales</taxon>
        <taxon>Flavobacteriaceae</taxon>
        <taxon>Leeuwenhoekiella</taxon>
    </lineage>
</organism>
<dbReference type="Proteomes" id="UP000290037">
    <property type="component" value="Unassembled WGS sequence"/>
</dbReference>
<comment type="similarity">
    <text evidence="8">Belongs to the tRNA(Ile)-lysidine synthase family.</text>
</comment>
<evidence type="ECO:0000256" key="7">
    <source>
        <dbReference type="ARBA" id="ARBA00048539"/>
    </source>
</evidence>
<dbReference type="SMART" id="SM00977">
    <property type="entry name" value="TilS_C"/>
    <property type="match status" value="1"/>
</dbReference>
<evidence type="ECO:0000256" key="3">
    <source>
        <dbReference type="ARBA" id="ARBA00022598"/>
    </source>
</evidence>
<evidence type="ECO:0000256" key="8">
    <source>
        <dbReference type="HAMAP-Rule" id="MF_01161"/>
    </source>
</evidence>
<comment type="function">
    <text evidence="8">Ligates lysine onto the cytidine present at position 34 of the AUA codon-specific tRNA(Ile) that contains the anticodon CAU, in an ATP-dependent manner. Cytidine is converted to lysidine, thus changing the amino acid specificity of the tRNA from methionine to isoleucine.</text>
</comment>
<dbReference type="InterPro" id="IPR014729">
    <property type="entry name" value="Rossmann-like_a/b/a_fold"/>
</dbReference>
<comment type="subcellular location">
    <subcellularLocation>
        <location evidence="1 8">Cytoplasm</location>
    </subcellularLocation>
</comment>
<dbReference type="Pfam" id="PF11734">
    <property type="entry name" value="TilS_C"/>
    <property type="match status" value="1"/>
</dbReference>
<reference evidence="11" key="1">
    <citation type="submission" date="2016-11" db="EMBL/GenBank/DDBJ databases">
        <authorList>
            <person name="Jaros S."/>
            <person name="Januszkiewicz K."/>
            <person name="Wedrychowicz H."/>
        </authorList>
    </citation>
    <scope>NUCLEOTIDE SEQUENCE [LARGE SCALE GENOMIC DNA]</scope>
    <source>
        <strain evidence="11">DSM 19859</strain>
    </source>
</reference>
<dbReference type="CDD" id="cd01992">
    <property type="entry name" value="TilS_N"/>
    <property type="match status" value="1"/>
</dbReference>
<dbReference type="Gene3D" id="3.40.50.620">
    <property type="entry name" value="HUPs"/>
    <property type="match status" value="1"/>
</dbReference>
<comment type="catalytic activity">
    <reaction evidence="7 8">
        <text>cytidine(34) in tRNA(Ile2) + L-lysine + ATP = lysidine(34) in tRNA(Ile2) + AMP + diphosphate + H(+)</text>
        <dbReference type="Rhea" id="RHEA:43744"/>
        <dbReference type="Rhea" id="RHEA-COMP:10625"/>
        <dbReference type="Rhea" id="RHEA-COMP:10670"/>
        <dbReference type="ChEBI" id="CHEBI:15378"/>
        <dbReference type="ChEBI" id="CHEBI:30616"/>
        <dbReference type="ChEBI" id="CHEBI:32551"/>
        <dbReference type="ChEBI" id="CHEBI:33019"/>
        <dbReference type="ChEBI" id="CHEBI:82748"/>
        <dbReference type="ChEBI" id="CHEBI:83665"/>
        <dbReference type="ChEBI" id="CHEBI:456215"/>
        <dbReference type="EC" id="6.3.4.19"/>
    </reaction>
</comment>
<keyword evidence="6 8" id="KW-0067">ATP-binding</keyword>
<dbReference type="GO" id="GO:0005737">
    <property type="term" value="C:cytoplasm"/>
    <property type="evidence" value="ECO:0007669"/>
    <property type="project" value="UniProtKB-SubCell"/>
</dbReference>
<keyword evidence="13" id="KW-1185">Reference proteome</keyword>
<keyword evidence="5 8" id="KW-0547">Nucleotide-binding</keyword>
<keyword evidence="4 8" id="KW-0819">tRNA processing</keyword>
<dbReference type="OrthoDB" id="9807403at2"/>
<keyword evidence="2 8" id="KW-0963">Cytoplasm</keyword>
<dbReference type="NCBIfam" id="TIGR02433">
    <property type="entry name" value="lysidine_TilS_C"/>
    <property type="match status" value="1"/>
</dbReference>
<dbReference type="InterPro" id="IPR012094">
    <property type="entry name" value="tRNA_Ile_lys_synt"/>
</dbReference>
<gene>
    <name evidence="8" type="primary">tilS</name>
    <name evidence="10" type="ORF">DSM01_785</name>
    <name evidence="11" type="ORF">SAMN04487999_1491</name>
</gene>
<sequence length="436" mass="50472">MIKRFNQHIESQFNGLKQTSVLLAISGGLDSVVLAYLLKACDVDFEMAHCNFKLRGSESDADAIFVEKLAEALQVKLHLQNFNTEAYAKDQKVSIQMAARELRYHWFEELCQTFGLAYIATAHHAKDDLETFLINLSRGSGIDGLTGITAHNEQLIRPLLPFSREEILAYAEANEIKWREDSSNASDKYLRNHLRHHAIPAIEEAAPQFLNQFQKSQQHLKEVALLLEDYTAMLFSQIVNQSFKGYELSIQKLKQTPNTKAVLYQLLKDFEFTAWDDIYDLLDAEPGKYVSAKNHRLIRDREVLLLTEHKKKHEVVLWNEQDASLVLDNLKIKKEAVDQFSKTTATEAIFDKDQLDFPLKLRKWEEGDWFYPFGLKGKKKLSKFFKDLKYSTLDKESVWLLCNDQDIIWVVGARTDDRYKVTPNTSQFLKITAYYD</sequence>
<feature type="domain" description="Lysidine-tRNA(Ile) synthetase C-terminal" evidence="9">
    <location>
        <begin position="359"/>
        <end position="431"/>
    </location>
</feature>
<dbReference type="InterPro" id="IPR012795">
    <property type="entry name" value="tRNA_Ile_lys_synt_N"/>
</dbReference>
<evidence type="ECO:0000313" key="10">
    <source>
        <dbReference type="EMBL" id="RXG30037.1"/>
    </source>
</evidence>
<dbReference type="InterPro" id="IPR011063">
    <property type="entry name" value="TilS/TtcA_N"/>
</dbReference>
<dbReference type="SUPFAM" id="SSF52402">
    <property type="entry name" value="Adenine nucleotide alpha hydrolases-like"/>
    <property type="match status" value="1"/>
</dbReference>
<feature type="binding site" evidence="8">
    <location>
        <begin position="26"/>
        <end position="31"/>
    </location>
    <ligand>
        <name>ATP</name>
        <dbReference type="ChEBI" id="CHEBI:30616"/>
    </ligand>
</feature>
<name>A0A1M5XGM3_9FLAO</name>
<dbReference type="EMBL" id="FQXT01000003">
    <property type="protein sequence ID" value="SHH98987.1"/>
    <property type="molecule type" value="Genomic_DNA"/>
</dbReference>
<evidence type="ECO:0000256" key="2">
    <source>
        <dbReference type="ARBA" id="ARBA00022490"/>
    </source>
</evidence>
<protein>
    <recommendedName>
        <fullName evidence="8">tRNA(Ile)-lysidine synthase</fullName>
        <ecNumber evidence="8">6.3.4.19</ecNumber>
    </recommendedName>
    <alternativeName>
        <fullName evidence="8">tRNA(Ile)-2-lysyl-cytidine synthase</fullName>
    </alternativeName>
    <alternativeName>
        <fullName evidence="8">tRNA(Ile)-lysidine synthetase</fullName>
    </alternativeName>
</protein>
<dbReference type="STRING" id="573501.SAMN04487999_1491"/>
<dbReference type="RefSeq" id="WP_072981879.1">
    <property type="nucleotide sequence ID" value="NZ_FQXT01000003.1"/>
</dbReference>
<dbReference type="InterPro" id="IPR012796">
    <property type="entry name" value="Lysidine-tRNA-synth_C"/>
</dbReference>
<evidence type="ECO:0000313" key="13">
    <source>
        <dbReference type="Proteomes" id="UP000290037"/>
    </source>
</evidence>
<comment type="domain">
    <text evidence="8">The N-terminal region contains the highly conserved SGGXDS motif, predicted to be a P-loop motif involved in ATP binding.</text>
</comment>
<evidence type="ECO:0000256" key="4">
    <source>
        <dbReference type="ARBA" id="ARBA00022694"/>
    </source>
</evidence>
<dbReference type="PANTHER" id="PTHR43033">
    <property type="entry name" value="TRNA(ILE)-LYSIDINE SYNTHASE-RELATED"/>
    <property type="match status" value="1"/>
</dbReference>
<reference evidence="10 13" key="3">
    <citation type="submission" date="2018-07" db="EMBL/GenBank/DDBJ databases">
        <title>Leeuwenhoekiella genomics.</title>
        <authorList>
            <person name="Tahon G."/>
            <person name="Willems A."/>
        </authorList>
    </citation>
    <scope>NUCLEOTIDE SEQUENCE [LARGE SCALE GENOMIC DNA]</scope>
    <source>
        <strain evidence="10 13">LMG 24856</strain>
    </source>
</reference>
<dbReference type="GO" id="GO:0006400">
    <property type="term" value="P:tRNA modification"/>
    <property type="evidence" value="ECO:0007669"/>
    <property type="project" value="UniProtKB-UniRule"/>
</dbReference>
<proteinExistence type="inferred from homology"/>
<dbReference type="EMBL" id="QOVN01000002">
    <property type="protein sequence ID" value="RXG30037.1"/>
    <property type="molecule type" value="Genomic_DNA"/>
</dbReference>
<dbReference type="NCBIfam" id="TIGR02432">
    <property type="entry name" value="lysidine_TilS_N"/>
    <property type="match status" value="1"/>
</dbReference>
<dbReference type="SUPFAM" id="SSF56037">
    <property type="entry name" value="PheT/TilS domain"/>
    <property type="match status" value="1"/>
</dbReference>
<evidence type="ECO:0000256" key="1">
    <source>
        <dbReference type="ARBA" id="ARBA00004496"/>
    </source>
</evidence>
<accession>A0A1M5XGM3</accession>
<dbReference type="Proteomes" id="UP000184240">
    <property type="component" value="Unassembled WGS sequence"/>
</dbReference>
<dbReference type="PANTHER" id="PTHR43033:SF1">
    <property type="entry name" value="TRNA(ILE)-LYSIDINE SYNTHASE-RELATED"/>
    <property type="match status" value="1"/>
</dbReference>
<evidence type="ECO:0000313" key="12">
    <source>
        <dbReference type="Proteomes" id="UP000184240"/>
    </source>
</evidence>
<reference evidence="12" key="2">
    <citation type="submission" date="2016-11" db="EMBL/GenBank/DDBJ databases">
        <authorList>
            <person name="Varghese N."/>
            <person name="Submissions S."/>
        </authorList>
    </citation>
    <scope>NUCLEOTIDE SEQUENCE [LARGE SCALE GENOMIC DNA]</scope>
    <source>
        <strain evidence="12">DSM 19859</strain>
    </source>
</reference>
<dbReference type="GO" id="GO:0032267">
    <property type="term" value="F:tRNA(Ile)-lysidine synthase activity"/>
    <property type="evidence" value="ECO:0007669"/>
    <property type="project" value="UniProtKB-EC"/>
</dbReference>
<dbReference type="AlphaFoldDB" id="A0A1M5XGM3"/>
<keyword evidence="3 8" id="KW-0436">Ligase</keyword>
<dbReference type="EC" id="6.3.4.19" evidence="8"/>